<organism evidence="3 4">
    <name type="scientific">Rhodococcus tibetensis</name>
    <dbReference type="NCBI Taxonomy" id="2965064"/>
    <lineage>
        <taxon>Bacteria</taxon>
        <taxon>Bacillati</taxon>
        <taxon>Actinomycetota</taxon>
        <taxon>Actinomycetes</taxon>
        <taxon>Mycobacteriales</taxon>
        <taxon>Nocardiaceae</taxon>
        <taxon>Rhodococcus</taxon>
    </lineage>
</organism>
<evidence type="ECO:0000256" key="1">
    <source>
        <dbReference type="SAM" id="MobiDB-lite"/>
    </source>
</evidence>
<evidence type="ECO:0000259" key="2">
    <source>
        <dbReference type="SMART" id="SM00507"/>
    </source>
</evidence>
<evidence type="ECO:0000313" key="4">
    <source>
        <dbReference type="Proteomes" id="UP001524501"/>
    </source>
</evidence>
<dbReference type="SMART" id="SM00507">
    <property type="entry name" value="HNHc"/>
    <property type="match status" value="1"/>
</dbReference>
<sequence length="115" mass="12647">MPPKVCNKCRGRVRAGQRCPTCRPAWQGSSYSGGSTRRGRLLAKQQLEDHPICQAPGCRRLASQVDHIVNLASGGDRYDRANLQSLCGPHHEAKTLAEARAGRRRRTADDDPAPF</sequence>
<dbReference type="InterPro" id="IPR003615">
    <property type="entry name" value="HNH_nuc"/>
</dbReference>
<keyword evidence="3" id="KW-0540">Nuclease</keyword>
<dbReference type="EMBL" id="JANFQF010000008">
    <property type="protein sequence ID" value="MCQ4119873.1"/>
    <property type="molecule type" value="Genomic_DNA"/>
</dbReference>
<dbReference type="GO" id="GO:0004519">
    <property type="term" value="F:endonuclease activity"/>
    <property type="evidence" value="ECO:0007669"/>
    <property type="project" value="UniProtKB-KW"/>
</dbReference>
<keyword evidence="3" id="KW-0378">Hydrolase</keyword>
<keyword evidence="3" id="KW-0255">Endonuclease</keyword>
<dbReference type="Gene3D" id="1.10.30.50">
    <property type="match status" value="1"/>
</dbReference>
<feature type="domain" description="HNH nuclease" evidence="2">
    <location>
        <begin position="41"/>
        <end position="92"/>
    </location>
</feature>
<protein>
    <submittedName>
        <fullName evidence="3">HNH endonuclease</fullName>
    </submittedName>
</protein>
<name>A0ABT1QC75_9NOCA</name>
<dbReference type="Proteomes" id="UP001524501">
    <property type="component" value="Unassembled WGS sequence"/>
</dbReference>
<keyword evidence="4" id="KW-1185">Reference proteome</keyword>
<feature type="region of interest" description="Disordered" evidence="1">
    <location>
        <begin position="94"/>
        <end position="115"/>
    </location>
</feature>
<reference evidence="3 4" key="1">
    <citation type="submission" date="2022-07" db="EMBL/GenBank/DDBJ databases">
        <title>Degradation activity of malathion, p-nitrophenol and potential low-temperature adaptation strategy of Rhodococcus sp. FXJ9.536.</title>
        <authorList>
            <person name="Huang J."/>
            <person name="Huang Y."/>
        </authorList>
    </citation>
    <scope>NUCLEOTIDE SEQUENCE [LARGE SCALE GENOMIC DNA]</scope>
    <source>
        <strain evidence="3 4">FXJ9.536</strain>
    </source>
</reference>
<evidence type="ECO:0000313" key="3">
    <source>
        <dbReference type="EMBL" id="MCQ4119873.1"/>
    </source>
</evidence>
<accession>A0ABT1QC75</accession>
<proteinExistence type="predicted"/>
<gene>
    <name evidence="3" type="ORF">NOF53_11940</name>
</gene>
<comment type="caution">
    <text evidence="3">The sequence shown here is derived from an EMBL/GenBank/DDBJ whole genome shotgun (WGS) entry which is preliminary data.</text>
</comment>
<dbReference type="CDD" id="cd00085">
    <property type="entry name" value="HNHc"/>
    <property type="match status" value="1"/>
</dbReference>